<organism evidence="1 2">
    <name type="scientific">Aspergillus brunneoviolaceus CBS 621.78</name>
    <dbReference type="NCBI Taxonomy" id="1450534"/>
    <lineage>
        <taxon>Eukaryota</taxon>
        <taxon>Fungi</taxon>
        <taxon>Dikarya</taxon>
        <taxon>Ascomycota</taxon>
        <taxon>Pezizomycotina</taxon>
        <taxon>Eurotiomycetes</taxon>
        <taxon>Eurotiomycetidae</taxon>
        <taxon>Eurotiales</taxon>
        <taxon>Aspergillaceae</taxon>
        <taxon>Aspergillus</taxon>
        <taxon>Aspergillus subgen. Circumdati</taxon>
    </lineage>
</organism>
<name>A0ACD1FSQ7_9EURO</name>
<dbReference type="Proteomes" id="UP000249057">
    <property type="component" value="Unassembled WGS sequence"/>
</dbReference>
<evidence type="ECO:0000313" key="1">
    <source>
        <dbReference type="EMBL" id="RAH39976.1"/>
    </source>
</evidence>
<accession>A0ACD1FSQ7</accession>
<sequence>MLVDKLSLFAAVGLAPLLAAAQLSGSVGPLTSASTKAATKTCNVLDYGAKADKSTDLGTPLASAFADCKTGGLVYIPEGDYAMSTWVKLAGGSAWALQLDGTIYRDSTEGGNMIMIEHTSDFELFSSNSKGAIQGLGYELHKDDNYSGPRLLRVWDTTDFSVHDIILVDSPAFHFSIDTCTNGEVYNMAIRGGNHGGLDGIDVWSDNIWIHDIEVTNKDECVTIKSPAHNILVENIYCNWSGGCGMGSFGTDTNVTDITYRNIYTWNSNNMMLIKSNGGSGFIENVVLENFIGHGNAYSLDIDSAWASMSTVEGDGIQMSNFTIKNWKGTEEYGLTRGPIKMICPTGAPCYDITIEDFAMWTEKGSVQWYSCQSAYGSGFCLKDSDDHAAYSASTTTVSSAPSGYSATTMAADLTAAFDTTLSIPIPTIPTSFYPGATPYSALMSLSSSGASHGTPATSAARATSSAASSATSAVKSSSSFSSSSSSTSEYVAATSAAEFVATTSVSSAQEQITSAPSSSSSSSSSSKHHQGGQWQQGQGWGESQEEEVGGCNA</sequence>
<proteinExistence type="predicted"/>
<protein>
    <submittedName>
        <fullName evidence="1">Pectin lyase-like protein</fullName>
    </submittedName>
</protein>
<gene>
    <name evidence="1" type="ORF">BO95DRAFT_33723</name>
</gene>
<dbReference type="EMBL" id="KZ825424">
    <property type="protein sequence ID" value="RAH39976.1"/>
    <property type="molecule type" value="Genomic_DNA"/>
</dbReference>
<evidence type="ECO:0000313" key="2">
    <source>
        <dbReference type="Proteomes" id="UP000249057"/>
    </source>
</evidence>
<keyword evidence="2" id="KW-1185">Reference proteome</keyword>
<reference evidence="1" key="1">
    <citation type="submission" date="2018-02" db="EMBL/GenBank/DDBJ databases">
        <title>The genomes of Aspergillus section Nigri reveals drivers in fungal speciation.</title>
        <authorList>
            <consortium name="DOE Joint Genome Institute"/>
            <person name="Vesth T.C."/>
            <person name="Nybo J."/>
            <person name="Theobald S."/>
            <person name="Brandl J."/>
            <person name="Frisvad J.C."/>
            <person name="Nielsen K.F."/>
            <person name="Lyhne E.K."/>
            <person name="Kogle M.E."/>
            <person name="Kuo A."/>
            <person name="Riley R."/>
            <person name="Clum A."/>
            <person name="Nolan M."/>
            <person name="Lipzen A."/>
            <person name="Salamov A."/>
            <person name="Henrissat B."/>
            <person name="Wiebenga A."/>
            <person name="De vries R.P."/>
            <person name="Grigoriev I.V."/>
            <person name="Mortensen U.H."/>
            <person name="Andersen M.R."/>
            <person name="Baker S.E."/>
        </authorList>
    </citation>
    <scope>NUCLEOTIDE SEQUENCE</scope>
    <source>
        <strain evidence="1">CBS 621.78</strain>
    </source>
</reference>